<protein>
    <submittedName>
        <fullName evidence="2">Uncharacterized protein</fullName>
    </submittedName>
</protein>
<accession>A0A943EHX4</accession>
<evidence type="ECO:0000313" key="3">
    <source>
        <dbReference type="Proteomes" id="UP000754226"/>
    </source>
</evidence>
<gene>
    <name evidence="2" type="ORF">KHX13_07500</name>
</gene>
<dbReference type="Proteomes" id="UP000754226">
    <property type="component" value="Unassembled WGS sequence"/>
</dbReference>
<feature type="transmembrane region" description="Helical" evidence="1">
    <location>
        <begin position="12"/>
        <end position="34"/>
    </location>
</feature>
<sequence length="154" mass="16928">MAVLKGKRAGFLLGDMLVGISFLTFFLSFFLPLVRTIQQGQAHSHLDLCTYGAASVIAAAQEGALLENRPFYRADIGQKGICVKHEKLRKSPLSFDLEAPSVILNGPRQLAFTTSGALKGGMETIYLESTKKKEKRGFTFEPVRGRLTYAAYLP</sequence>
<comment type="caution">
    <text evidence="2">The sequence shown here is derived from an EMBL/GenBank/DDBJ whole genome shotgun (WGS) entry which is preliminary data.</text>
</comment>
<dbReference type="AlphaFoldDB" id="A0A943EHX4"/>
<dbReference type="EMBL" id="JAGZCZ010000008">
    <property type="protein sequence ID" value="MBS5520153.1"/>
    <property type="molecule type" value="Genomic_DNA"/>
</dbReference>
<name>A0A943EHX4_9FIRM</name>
<keyword evidence="1" id="KW-0472">Membrane</keyword>
<organism evidence="2 3">
    <name type="scientific">Acidaminococcus intestini</name>
    <dbReference type="NCBI Taxonomy" id="187327"/>
    <lineage>
        <taxon>Bacteria</taxon>
        <taxon>Bacillati</taxon>
        <taxon>Bacillota</taxon>
        <taxon>Negativicutes</taxon>
        <taxon>Acidaminococcales</taxon>
        <taxon>Acidaminococcaceae</taxon>
        <taxon>Acidaminococcus</taxon>
    </lineage>
</organism>
<proteinExistence type="predicted"/>
<reference evidence="2" key="1">
    <citation type="submission" date="2021-02" db="EMBL/GenBank/DDBJ databases">
        <title>Infant gut strain persistence is associated with maternal origin, phylogeny, and functional potential including surface adhesion and iron acquisition.</title>
        <authorList>
            <person name="Lou Y.C."/>
        </authorList>
    </citation>
    <scope>NUCLEOTIDE SEQUENCE</scope>
    <source>
        <strain evidence="2">L3_106_000M1_dasL3_106_000M1_concoct_15</strain>
    </source>
</reference>
<keyword evidence="1" id="KW-0812">Transmembrane</keyword>
<evidence type="ECO:0000256" key="1">
    <source>
        <dbReference type="SAM" id="Phobius"/>
    </source>
</evidence>
<keyword evidence="1" id="KW-1133">Transmembrane helix</keyword>
<evidence type="ECO:0000313" key="2">
    <source>
        <dbReference type="EMBL" id="MBS5520153.1"/>
    </source>
</evidence>